<reference evidence="9 10" key="1">
    <citation type="submission" date="2019-03" db="EMBL/GenBank/DDBJ databases">
        <title>Draft genome sequence data and analysis of a Fermenting Bacterium, Soehngenia longevitae strain 1933PT, isolated from petroleum reservoir in Azerbaijan.</title>
        <authorList>
            <person name="Grouzdev D.S."/>
            <person name="Bidzhieva S.K."/>
            <person name="Sokolova D.S."/>
            <person name="Tourova T.P."/>
            <person name="Poltaraus A.B."/>
            <person name="Nazina T.N."/>
        </authorList>
    </citation>
    <scope>NUCLEOTIDE SEQUENCE [LARGE SCALE GENOMIC DNA]</scope>
    <source>
        <strain evidence="9 10">1933P</strain>
    </source>
</reference>
<dbReference type="Gene3D" id="6.10.250.240">
    <property type="match status" value="1"/>
</dbReference>
<dbReference type="SUPFAM" id="SSF111304">
    <property type="entry name" value="Recombination protein RecR"/>
    <property type="match status" value="1"/>
</dbReference>
<dbReference type="GO" id="GO:0008270">
    <property type="term" value="F:zinc ion binding"/>
    <property type="evidence" value="ECO:0007669"/>
    <property type="project" value="UniProtKB-KW"/>
</dbReference>
<evidence type="ECO:0000259" key="8">
    <source>
        <dbReference type="PROSITE" id="PS50880"/>
    </source>
</evidence>
<dbReference type="GO" id="GO:0003677">
    <property type="term" value="F:DNA binding"/>
    <property type="evidence" value="ECO:0007669"/>
    <property type="project" value="UniProtKB-UniRule"/>
</dbReference>
<dbReference type="Gene3D" id="1.10.8.420">
    <property type="entry name" value="RecR Domain 1"/>
    <property type="match status" value="1"/>
</dbReference>
<evidence type="ECO:0000256" key="6">
    <source>
        <dbReference type="ARBA" id="ARBA00023204"/>
    </source>
</evidence>
<dbReference type="PROSITE" id="PS01300">
    <property type="entry name" value="RECR"/>
    <property type="match status" value="1"/>
</dbReference>
<dbReference type="Gene3D" id="3.30.60.80">
    <property type="match status" value="1"/>
</dbReference>
<proteinExistence type="inferred from homology"/>
<dbReference type="GO" id="GO:0006281">
    <property type="term" value="P:DNA repair"/>
    <property type="evidence" value="ECO:0007669"/>
    <property type="project" value="UniProtKB-UniRule"/>
</dbReference>
<dbReference type="Pfam" id="PF21176">
    <property type="entry name" value="RecR_HhH"/>
    <property type="match status" value="1"/>
</dbReference>
<keyword evidence="5 7" id="KW-0233">DNA recombination</keyword>
<dbReference type="Pfam" id="PF02132">
    <property type="entry name" value="RecR_ZnF"/>
    <property type="match status" value="1"/>
</dbReference>
<dbReference type="HAMAP" id="MF_00017">
    <property type="entry name" value="RecR"/>
    <property type="match status" value="1"/>
</dbReference>
<dbReference type="Pfam" id="PF13662">
    <property type="entry name" value="Toprim_4"/>
    <property type="match status" value="1"/>
</dbReference>
<evidence type="ECO:0000256" key="7">
    <source>
        <dbReference type="HAMAP-Rule" id="MF_00017"/>
    </source>
</evidence>
<keyword evidence="6 7" id="KW-0234">DNA repair</keyword>
<name>A0A4Z0D0V9_9FIRM</name>
<dbReference type="Proteomes" id="UP000298381">
    <property type="component" value="Unassembled WGS sequence"/>
</dbReference>
<dbReference type="EMBL" id="SRIB01000013">
    <property type="protein sequence ID" value="TFZ39381.1"/>
    <property type="molecule type" value="Genomic_DNA"/>
</dbReference>
<dbReference type="GO" id="GO:0006310">
    <property type="term" value="P:DNA recombination"/>
    <property type="evidence" value="ECO:0007669"/>
    <property type="project" value="UniProtKB-UniRule"/>
</dbReference>
<dbReference type="OrthoDB" id="9802672at2"/>
<keyword evidence="3 7" id="KW-0863">Zinc-finger</keyword>
<keyword evidence="10" id="KW-1185">Reference proteome</keyword>
<dbReference type="RefSeq" id="WP_135271623.1">
    <property type="nucleotide sequence ID" value="NZ_SRIB01000013.1"/>
</dbReference>
<dbReference type="InterPro" id="IPR015967">
    <property type="entry name" value="Rcmb_RecR_Znf"/>
</dbReference>
<comment type="function">
    <text evidence="7">May play a role in DNA repair. It seems to be involved in an RecBC-independent recombinational process of DNA repair. It may act with RecF and RecO.</text>
</comment>
<dbReference type="InterPro" id="IPR000093">
    <property type="entry name" value="DNA_Rcmb_RecR"/>
</dbReference>
<dbReference type="Pfam" id="PF21175">
    <property type="entry name" value="RecR_C"/>
    <property type="match status" value="1"/>
</dbReference>
<evidence type="ECO:0000313" key="10">
    <source>
        <dbReference type="Proteomes" id="UP000298381"/>
    </source>
</evidence>
<evidence type="ECO:0000256" key="4">
    <source>
        <dbReference type="ARBA" id="ARBA00022833"/>
    </source>
</evidence>
<dbReference type="InterPro" id="IPR006171">
    <property type="entry name" value="TOPRIM_dom"/>
</dbReference>
<dbReference type="SMART" id="SM00493">
    <property type="entry name" value="TOPRIM"/>
    <property type="match status" value="1"/>
</dbReference>
<comment type="caution">
    <text evidence="9">The sequence shown here is derived from an EMBL/GenBank/DDBJ whole genome shotgun (WGS) entry which is preliminary data.</text>
</comment>
<evidence type="ECO:0000313" key="9">
    <source>
        <dbReference type="EMBL" id="TFZ39381.1"/>
    </source>
</evidence>
<dbReference type="PANTHER" id="PTHR30446">
    <property type="entry name" value="RECOMBINATION PROTEIN RECR"/>
    <property type="match status" value="1"/>
</dbReference>
<dbReference type="InterPro" id="IPR034137">
    <property type="entry name" value="TOPRIM_RecR"/>
</dbReference>
<organism evidence="9 10">
    <name type="scientific">Soehngenia longivitae</name>
    <dbReference type="NCBI Taxonomy" id="2562294"/>
    <lineage>
        <taxon>Bacteria</taxon>
        <taxon>Bacillati</taxon>
        <taxon>Bacillota</taxon>
        <taxon>Tissierellia</taxon>
        <taxon>Tissierellales</taxon>
        <taxon>Tissierellaceae</taxon>
        <taxon>Soehngenia</taxon>
    </lineage>
</organism>
<evidence type="ECO:0000256" key="3">
    <source>
        <dbReference type="ARBA" id="ARBA00022771"/>
    </source>
</evidence>
<dbReference type="InterPro" id="IPR023627">
    <property type="entry name" value="Rcmb_RecR"/>
</dbReference>
<evidence type="ECO:0000256" key="2">
    <source>
        <dbReference type="ARBA" id="ARBA00022763"/>
    </source>
</evidence>
<dbReference type="PROSITE" id="PS50880">
    <property type="entry name" value="TOPRIM"/>
    <property type="match status" value="1"/>
</dbReference>
<keyword evidence="4 7" id="KW-0862">Zinc</keyword>
<feature type="zinc finger region" description="C4-type" evidence="7">
    <location>
        <begin position="58"/>
        <end position="73"/>
    </location>
</feature>
<feature type="domain" description="Toprim" evidence="8">
    <location>
        <begin position="81"/>
        <end position="176"/>
    </location>
</feature>
<gene>
    <name evidence="7 9" type="primary">recR</name>
    <name evidence="9" type="ORF">E4100_08505</name>
</gene>
<dbReference type="CDD" id="cd01025">
    <property type="entry name" value="TOPRIM_recR"/>
    <property type="match status" value="1"/>
</dbReference>
<keyword evidence="2 7" id="KW-0227">DNA damage</keyword>
<dbReference type="AlphaFoldDB" id="A0A4Z0D0V9"/>
<evidence type="ECO:0000256" key="5">
    <source>
        <dbReference type="ARBA" id="ARBA00023172"/>
    </source>
</evidence>
<accession>A0A4Z0D0V9</accession>
<keyword evidence="1 7" id="KW-0479">Metal-binding</keyword>
<sequence>MDYYALPIANLIEQFSKLPGIGRKSAQRLAFFVLEMDREEAIRLSQAIIEAKDKIKFCNVCGNFTDSDKCTICKDNTRDRKTICIVEGPRDVVAMERTREYKGLYHVLHGTISPMDNIGPSDLNIKGLLERFKEEEIKEVILATNPTVEGEATALYISKLIKPLGVKVTRIAHGIPVGGDLEYFDEVTLAKAMYNRTEM</sequence>
<dbReference type="NCBIfam" id="TIGR00615">
    <property type="entry name" value="recR"/>
    <property type="match status" value="1"/>
</dbReference>
<comment type="similarity">
    <text evidence="7">Belongs to the RecR family.</text>
</comment>
<dbReference type="Gene3D" id="3.40.1360.10">
    <property type="match status" value="1"/>
</dbReference>
<dbReference type="PANTHER" id="PTHR30446:SF0">
    <property type="entry name" value="RECOMBINATION PROTEIN RECR"/>
    <property type="match status" value="1"/>
</dbReference>
<protein>
    <recommendedName>
        <fullName evidence="7">Recombination protein RecR</fullName>
    </recommendedName>
</protein>
<evidence type="ECO:0000256" key="1">
    <source>
        <dbReference type="ARBA" id="ARBA00022723"/>
    </source>
</evidence>